<name>A0A6P1MFT1_9FIRM</name>
<dbReference type="KEGG" id="amic:Ami3637_15360"/>
<evidence type="ECO:0000313" key="3">
    <source>
        <dbReference type="EMBL" id="QHI73569.1"/>
    </source>
</evidence>
<dbReference type="AlphaFoldDB" id="A0A6P1MFT1"/>
<reference evidence="3 4" key="1">
    <citation type="submission" date="2020-01" db="EMBL/GenBank/DDBJ databases">
        <title>Genomic analysis of Aminipila sp. CBA3637.</title>
        <authorList>
            <person name="Kim Y.B."/>
            <person name="Roh S.W."/>
        </authorList>
    </citation>
    <scope>NUCLEOTIDE SEQUENCE [LARGE SCALE GENOMIC DNA]</scope>
    <source>
        <strain evidence="3 4">CBA3637</strain>
    </source>
</reference>
<feature type="signal peptide" evidence="2">
    <location>
        <begin position="1"/>
        <end position="22"/>
    </location>
</feature>
<accession>A0A6P1MFT1</accession>
<evidence type="ECO:0000313" key="4">
    <source>
        <dbReference type="Proteomes" id="UP000463883"/>
    </source>
</evidence>
<organism evidence="3 4">
    <name type="scientific">Aminipila terrae</name>
    <dbReference type="NCBI Taxonomy" id="2697030"/>
    <lineage>
        <taxon>Bacteria</taxon>
        <taxon>Bacillati</taxon>
        <taxon>Bacillota</taxon>
        <taxon>Clostridia</taxon>
        <taxon>Peptostreptococcales</taxon>
        <taxon>Anaerovoracaceae</taxon>
        <taxon>Aminipila</taxon>
    </lineage>
</organism>
<proteinExistence type="predicted"/>
<feature type="region of interest" description="Disordered" evidence="1">
    <location>
        <begin position="85"/>
        <end position="108"/>
    </location>
</feature>
<keyword evidence="4" id="KW-1185">Reference proteome</keyword>
<dbReference type="Proteomes" id="UP000463883">
    <property type="component" value="Chromosome"/>
</dbReference>
<protein>
    <submittedName>
        <fullName evidence="3">Uncharacterized protein</fullName>
    </submittedName>
</protein>
<dbReference type="RefSeq" id="WP_162363334.1">
    <property type="nucleotide sequence ID" value="NZ_CP047591.1"/>
</dbReference>
<sequence length="112" mass="12344">MAKNNFLVLLSSTVLISGLLFSAQTDISFAKTSSNAVSPQCIYYATGIKESKALTSDKLVSSQWALYNDGSFKMEEEQNQYPVYEKPFDRPMKPGKWQKPTEPGGAGILCPI</sequence>
<keyword evidence="2" id="KW-0732">Signal</keyword>
<evidence type="ECO:0000256" key="2">
    <source>
        <dbReference type="SAM" id="SignalP"/>
    </source>
</evidence>
<feature type="chain" id="PRO_5039210707" evidence="2">
    <location>
        <begin position="23"/>
        <end position="112"/>
    </location>
</feature>
<gene>
    <name evidence="3" type="ORF">Ami3637_15360</name>
</gene>
<dbReference type="EMBL" id="CP047591">
    <property type="protein sequence ID" value="QHI73569.1"/>
    <property type="molecule type" value="Genomic_DNA"/>
</dbReference>
<evidence type="ECO:0000256" key="1">
    <source>
        <dbReference type="SAM" id="MobiDB-lite"/>
    </source>
</evidence>